<dbReference type="Gene3D" id="3.30.910.10">
    <property type="entry name" value="DinI-like"/>
    <property type="match status" value="1"/>
</dbReference>
<dbReference type="InterPro" id="IPR010391">
    <property type="entry name" value="DNA_damage-inducible_DinI-like"/>
</dbReference>
<gene>
    <name evidence="1" type="ORF">J1G54_06195</name>
</gene>
<dbReference type="Proteomes" id="UP000662736">
    <property type="component" value="Chromosome"/>
</dbReference>
<protein>
    <submittedName>
        <fullName evidence="1">DinI-like family protein</fullName>
    </submittedName>
</protein>
<reference evidence="1" key="1">
    <citation type="submission" date="2021-03" db="EMBL/GenBank/DDBJ databases">
        <title>Characterization of a novel Integrative Conjugative Element in Glaesserella parasuis.</title>
        <authorList>
            <person name="Hu G."/>
            <person name="Sun H."/>
        </authorList>
    </citation>
    <scope>NUCLEOTIDE SEQUENCE</scope>
    <source>
        <strain evidence="1">GHP1807</strain>
    </source>
</reference>
<sequence length="86" mass="9754">MQATIDIRLANLQKMDQGKFNRLLDIVAEQVEKAFPNTIVRVRPSVSNSDLAVFGLGKEGKQKVATFLEQLFEEGSAFDELQDEYY</sequence>
<dbReference type="EMBL" id="CP071491">
    <property type="protein sequence ID" value="QSX16003.1"/>
    <property type="molecule type" value="Genomic_DNA"/>
</dbReference>
<dbReference type="Pfam" id="PF06183">
    <property type="entry name" value="DinI"/>
    <property type="match status" value="1"/>
</dbReference>
<accession>A0A084EZI1</accession>
<dbReference type="OrthoDB" id="5682062at2"/>
<evidence type="ECO:0000313" key="1">
    <source>
        <dbReference type="EMBL" id="QSX16003.1"/>
    </source>
</evidence>
<dbReference type="SUPFAM" id="SSF54857">
    <property type="entry name" value="DNA damage-inducible protein DinI"/>
    <property type="match status" value="1"/>
</dbReference>
<dbReference type="InterPro" id="IPR036687">
    <property type="entry name" value="DinI-like_sf"/>
</dbReference>
<dbReference type="RefSeq" id="WP_010786799.1">
    <property type="nucleotide sequence ID" value="NZ_CBCRUP010000011.1"/>
</dbReference>
<proteinExistence type="predicted"/>
<name>A0A084EZI1_GLAPU</name>
<evidence type="ECO:0000313" key="2">
    <source>
        <dbReference type="Proteomes" id="UP000662736"/>
    </source>
</evidence>
<organism evidence="1 2">
    <name type="scientific">Glaesserella parasuis</name>
    <name type="common">Haemophilus parasuis</name>
    <dbReference type="NCBI Taxonomy" id="738"/>
    <lineage>
        <taxon>Bacteria</taxon>
        <taxon>Pseudomonadati</taxon>
        <taxon>Pseudomonadota</taxon>
        <taxon>Gammaproteobacteria</taxon>
        <taxon>Pasteurellales</taxon>
        <taxon>Pasteurellaceae</taxon>
        <taxon>Glaesserella</taxon>
    </lineage>
</organism>
<dbReference type="AlphaFoldDB" id="A0A084EZI1"/>